<proteinExistence type="predicted"/>
<evidence type="ECO:0000256" key="8">
    <source>
        <dbReference type="ARBA" id="ARBA00022989"/>
    </source>
</evidence>
<feature type="transmembrane region" description="Helical" evidence="12">
    <location>
        <begin position="482"/>
        <end position="502"/>
    </location>
</feature>
<dbReference type="GO" id="GO:0005886">
    <property type="term" value="C:plasma membrane"/>
    <property type="evidence" value="ECO:0007669"/>
    <property type="project" value="UniProtKB-SubCell"/>
</dbReference>
<dbReference type="GO" id="GO:0051707">
    <property type="term" value="P:response to other organism"/>
    <property type="evidence" value="ECO:0007669"/>
    <property type="project" value="UniProtKB-ARBA"/>
</dbReference>
<dbReference type="Gene3D" id="3.80.10.10">
    <property type="entry name" value="Ribonuclease Inhibitor"/>
    <property type="match status" value="3"/>
</dbReference>
<dbReference type="OrthoDB" id="676979at2759"/>
<dbReference type="Pfam" id="PF13855">
    <property type="entry name" value="LRR_8"/>
    <property type="match status" value="2"/>
</dbReference>
<sequence>MRNWTIMWYAVFYLLVLWFDGLCCNGEEEEVAVTAPMKKTEQEALYSAIQGFVGDWWNGSDLYPDPCGWTPMQGVSCDLVDGFWYVSDLNIGSLYDNSLTCSENPEFRLQIFELNHLKSLSFFKCFTSHNLVTLPTDNWEKLSASLETLEFRSNPSLIGPIPTIFCNLQNLQSLVLIENGFTGELPKNVGDISHLQRLVLSGNGLKGRVPDSLGNLTELLILDLSRNSLSGYIPSSIGYLDSLLKLDLSNNMLEGTVPRAIGNLKNLTLLDLRNNNFSGGLTRALEEMTSLQELALSSNPISGNINDVDWQKMQNLMILDLANLSLAGEIPESFAKLKNLRYVGLSNNNLRGNLPHELASMPCVSAIYVDGNNLTGELKFPEGFYGKLGRRFRAWSNPNLCYTGLMSTRYTPLGVKPCKSNEIFNDPVLNFGLGDKYGSLDQQEAQKQSSVNPDQAGVSEGYGNANLDFISSLGSSSSELHGIWWVFLVEICMMVLVWNCFFTGGLKELVALG</sequence>
<dbReference type="PANTHER" id="PTHR27000:SF768">
    <property type="entry name" value="PIRIFORMOSPORA INDICA-INSENSITIVE PROTEIN 2-LIKE ISOFORM X1"/>
    <property type="match status" value="1"/>
</dbReference>
<evidence type="ECO:0000256" key="6">
    <source>
        <dbReference type="ARBA" id="ARBA00022729"/>
    </source>
</evidence>
<evidence type="ECO:0000313" key="14">
    <source>
        <dbReference type="EMBL" id="KAJ8448212.1"/>
    </source>
</evidence>
<evidence type="ECO:0008006" key="16">
    <source>
        <dbReference type="Google" id="ProtNLM"/>
    </source>
</evidence>
<evidence type="ECO:0000256" key="11">
    <source>
        <dbReference type="ARBA" id="ARBA00023180"/>
    </source>
</evidence>
<evidence type="ECO:0000256" key="2">
    <source>
        <dbReference type="ARBA" id="ARBA00004479"/>
    </source>
</evidence>
<keyword evidence="11" id="KW-0325">Glycoprotein</keyword>
<comment type="caution">
    <text evidence="14">The sequence shown here is derived from an EMBL/GenBank/DDBJ whole genome shotgun (WGS) entry which is preliminary data.</text>
</comment>
<evidence type="ECO:0000256" key="9">
    <source>
        <dbReference type="ARBA" id="ARBA00023136"/>
    </source>
</evidence>
<reference evidence="14" key="1">
    <citation type="submission" date="2022-04" db="EMBL/GenBank/DDBJ databases">
        <title>Carnegiea gigantea Genome sequencing and assembly v2.</title>
        <authorList>
            <person name="Copetti D."/>
            <person name="Sanderson M.J."/>
            <person name="Burquez A."/>
            <person name="Wojciechowski M.F."/>
        </authorList>
    </citation>
    <scope>NUCLEOTIDE SEQUENCE</scope>
    <source>
        <strain evidence="14">SGP5-SGP5p</strain>
        <tissue evidence="14">Aerial part</tissue>
    </source>
</reference>
<keyword evidence="8 12" id="KW-1133">Transmembrane helix</keyword>
<dbReference type="AlphaFoldDB" id="A0A9Q1QMZ9"/>
<dbReference type="Pfam" id="PF00560">
    <property type="entry name" value="LRR_1"/>
    <property type="match status" value="1"/>
</dbReference>
<dbReference type="PANTHER" id="PTHR27000">
    <property type="entry name" value="LEUCINE-RICH REPEAT RECEPTOR-LIKE PROTEIN KINASE FAMILY PROTEIN-RELATED"/>
    <property type="match status" value="1"/>
</dbReference>
<accession>A0A9Q1QMZ9</accession>
<keyword evidence="5 12" id="KW-0812">Transmembrane</keyword>
<evidence type="ECO:0000256" key="13">
    <source>
        <dbReference type="SAM" id="SignalP"/>
    </source>
</evidence>
<evidence type="ECO:0000256" key="12">
    <source>
        <dbReference type="SAM" id="Phobius"/>
    </source>
</evidence>
<dbReference type="SUPFAM" id="SSF52058">
    <property type="entry name" value="L domain-like"/>
    <property type="match status" value="1"/>
</dbReference>
<evidence type="ECO:0000256" key="1">
    <source>
        <dbReference type="ARBA" id="ARBA00004236"/>
    </source>
</evidence>
<protein>
    <recommendedName>
        <fullName evidence="16">Piriformospora indica-insensitive protein 2</fullName>
    </recommendedName>
</protein>
<evidence type="ECO:0000256" key="7">
    <source>
        <dbReference type="ARBA" id="ARBA00022737"/>
    </source>
</evidence>
<evidence type="ECO:0000256" key="5">
    <source>
        <dbReference type="ARBA" id="ARBA00022692"/>
    </source>
</evidence>
<comment type="subcellular location">
    <subcellularLocation>
        <location evidence="1">Cell membrane</location>
    </subcellularLocation>
    <subcellularLocation>
        <location evidence="2">Membrane</location>
        <topology evidence="2">Single-pass type I membrane protein</topology>
    </subcellularLocation>
</comment>
<keyword evidence="9 12" id="KW-0472">Membrane</keyword>
<evidence type="ECO:0000256" key="3">
    <source>
        <dbReference type="ARBA" id="ARBA00022475"/>
    </source>
</evidence>
<evidence type="ECO:0000256" key="10">
    <source>
        <dbReference type="ARBA" id="ARBA00023170"/>
    </source>
</evidence>
<keyword evidence="4" id="KW-0433">Leucine-rich repeat</keyword>
<dbReference type="InterPro" id="IPR032675">
    <property type="entry name" value="LRR_dom_sf"/>
</dbReference>
<keyword evidence="7" id="KW-0677">Repeat</keyword>
<dbReference type="FunFam" id="3.80.10.10:FF:000299">
    <property type="entry name" value="Piriformospora indica-insensitive protein 2"/>
    <property type="match status" value="1"/>
</dbReference>
<feature type="chain" id="PRO_5040488180" description="Piriformospora indica-insensitive protein 2" evidence="13">
    <location>
        <begin position="24"/>
        <end position="513"/>
    </location>
</feature>
<name>A0A9Q1QMZ9_9CARY</name>
<evidence type="ECO:0000256" key="4">
    <source>
        <dbReference type="ARBA" id="ARBA00022614"/>
    </source>
</evidence>
<keyword evidence="3" id="KW-1003">Cell membrane</keyword>
<dbReference type="FunFam" id="3.80.10.10:FF:000269">
    <property type="entry name" value="Piriformospora indica-insensitive protein 2"/>
    <property type="match status" value="1"/>
</dbReference>
<evidence type="ECO:0000313" key="15">
    <source>
        <dbReference type="Proteomes" id="UP001153076"/>
    </source>
</evidence>
<keyword evidence="6 13" id="KW-0732">Signal</keyword>
<keyword evidence="10" id="KW-0675">Receptor</keyword>
<keyword evidence="15" id="KW-1185">Reference proteome</keyword>
<organism evidence="14 15">
    <name type="scientific">Carnegiea gigantea</name>
    <dbReference type="NCBI Taxonomy" id="171969"/>
    <lineage>
        <taxon>Eukaryota</taxon>
        <taxon>Viridiplantae</taxon>
        <taxon>Streptophyta</taxon>
        <taxon>Embryophyta</taxon>
        <taxon>Tracheophyta</taxon>
        <taxon>Spermatophyta</taxon>
        <taxon>Magnoliopsida</taxon>
        <taxon>eudicotyledons</taxon>
        <taxon>Gunneridae</taxon>
        <taxon>Pentapetalae</taxon>
        <taxon>Caryophyllales</taxon>
        <taxon>Cactineae</taxon>
        <taxon>Cactaceae</taxon>
        <taxon>Cactoideae</taxon>
        <taxon>Echinocereeae</taxon>
        <taxon>Carnegiea</taxon>
    </lineage>
</organism>
<dbReference type="PRINTS" id="PR00019">
    <property type="entry name" value="LEURICHRPT"/>
</dbReference>
<gene>
    <name evidence="14" type="ORF">Cgig2_025136</name>
</gene>
<dbReference type="InterPro" id="IPR001611">
    <property type="entry name" value="Leu-rich_rpt"/>
</dbReference>
<dbReference type="Proteomes" id="UP001153076">
    <property type="component" value="Unassembled WGS sequence"/>
</dbReference>
<dbReference type="EMBL" id="JAKOGI010000031">
    <property type="protein sequence ID" value="KAJ8448212.1"/>
    <property type="molecule type" value="Genomic_DNA"/>
</dbReference>
<feature type="signal peptide" evidence="13">
    <location>
        <begin position="1"/>
        <end position="23"/>
    </location>
</feature>